<evidence type="ECO:0000313" key="6">
    <source>
        <dbReference type="EMBL" id="KAF2689007.1"/>
    </source>
</evidence>
<evidence type="ECO:0000256" key="3">
    <source>
        <dbReference type="ARBA" id="ARBA00022777"/>
    </source>
</evidence>
<dbReference type="OrthoDB" id="4062651at2759"/>
<accession>A0A6G1JEL2</accession>
<evidence type="ECO:0000259" key="5">
    <source>
        <dbReference type="PROSITE" id="PS50011"/>
    </source>
</evidence>
<dbReference type="Pfam" id="PF00069">
    <property type="entry name" value="Pkinase"/>
    <property type="match status" value="1"/>
</dbReference>
<dbReference type="InterPro" id="IPR050339">
    <property type="entry name" value="CC_SR_Kinase"/>
</dbReference>
<dbReference type="CDD" id="cd00180">
    <property type="entry name" value="PKc"/>
    <property type="match status" value="1"/>
</dbReference>
<evidence type="ECO:0000256" key="2">
    <source>
        <dbReference type="ARBA" id="ARBA00022741"/>
    </source>
</evidence>
<sequence length="354" mass="41013">MRCLLVAKQRDAAGKWVPRNSYGMGNHRPRLSLPPEGFWAEEQWVRLKRLKDQVGEHTLWYANKEIEAMKFLSHWHIVQILGCYGQNTGPRDRLFHILMHPVGDNDLATFLLEEFAQGDTPTKTLYRGWIEQWFLCLASALTYMHSEKVHHEDIKPSNIIHCGSRILFTDFSSSRRITAEDSTSTESSALASRMYAAPEAIPDYTNGIILRHGSRTDVFSLGLVFVEMLTVCVGESVEELRKYLFENTEGHDTQGRRQYHRAMPRLSTWFLGTIGEKMWSHLLRPMLRHERSDRPSAEEVFKRLSIEWRSQPTCTCHYDLPASAYIDTAQQDMKAVHESSLEDWVYIEKKPVNI</sequence>
<dbReference type="EMBL" id="MU005572">
    <property type="protein sequence ID" value="KAF2689007.1"/>
    <property type="molecule type" value="Genomic_DNA"/>
</dbReference>
<dbReference type="SUPFAM" id="SSF56112">
    <property type="entry name" value="Protein kinase-like (PK-like)"/>
    <property type="match status" value="1"/>
</dbReference>
<dbReference type="PANTHER" id="PTHR11042:SF190">
    <property type="entry name" value="MITOSIS INHIBITOR PROTEIN KINASE MIK1"/>
    <property type="match status" value="1"/>
</dbReference>
<evidence type="ECO:0000256" key="4">
    <source>
        <dbReference type="ARBA" id="ARBA00022840"/>
    </source>
</evidence>
<dbReference type="InterPro" id="IPR011009">
    <property type="entry name" value="Kinase-like_dom_sf"/>
</dbReference>
<keyword evidence="2" id="KW-0547">Nucleotide-binding</keyword>
<name>A0A6G1JEL2_9PLEO</name>
<dbReference type="Gene3D" id="1.10.510.10">
    <property type="entry name" value="Transferase(Phosphotransferase) domain 1"/>
    <property type="match status" value="1"/>
</dbReference>
<dbReference type="PANTHER" id="PTHR11042">
    <property type="entry name" value="EUKARYOTIC TRANSLATION INITIATION FACTOR 2-ALPHA KINASE EIF2-ALPHA KINASE -RELATED"/>
    <property type="match status" value="1"/>
</dbReference>
<protein>
    <submittedName>
        <fullName evidence="6">Kinase-like protein</fullName>
    </submittedName>
</protein>
<evidence type="ECO:0000313" key="7">
    <source>
        <dbReference type="Proteomes" id="UP000799291"/>
    </source>
</evidence>
<keyword evidence="1" id="KW-0808">Transferase</keyword>
<evidence type="ECO:0000256" key="1">
    <source>
        <dbReference type="ARBA" id="ARBA00022679"/>
    </source>
</evidence>
<dbReference type="PROSITE" id="PS50011">
    <property type="entry name" value="PROTEIN_KINASE_DOM"/>
    <property type="match status" value="1"/>
</dbReference>
<dbReference type="Proteomes" id="UP000799291">
    <property type="component" value="Unassembled WGS sequence"/>
</dbReference>
<keyword evidence="4" id="KW-0067">ATP-binding</keyword>
<feature type="domain" description="Protein kinase" evidence="5">
    <location>
        <begin position="16"/>
        <end position="306"/>
    </location>
</feature>
<dbReference type="SMART" id="SM00220">
    <property type="entry name" value="S_TKc"/>
    <property type="match status" value="1"/>
</dbReference>
<dbReference type="GO" id="GO:0005524">
    <property type="term" value="F:ATP binding"/>
    <property type="evidence" value="ECO:0007669"/>
    <property type="project" value="UniProtKB-KW"/>
</dbReference>
<dbReference type="GO" id="GO:0005634">
    <property type="term" value="C:nucleus"/>
    <property type="evidence" value="ECO:0007669"/>
    <property type="project" value="TreeGrafter"/>
</dbReference>
<dbReference type="GO" id="GO:0110031">
    <property type="term" value="P:negative regulation of G2/MI transition of meiotic cell cycle"/>
    <property type="evidence" value="ECO:0007669"/>
    <property type="project" value="TreeGrafter"/>
</dbReference>
<keyword evidence="7" id="KW-1185">Reference proteome</keyword>
<dbReference type="InterPro" id="IPR000719">
    <property type="entry name" value="Prot_kinase_dom"/>
</dbReference>
<keyword evidence="3 6" id="KW-0418">Kinase</keyword>
<dbReference type="AlphaFoldDB" id="A0A6G1JEL2"/>
<gene>
    <name evidence="6" type="ORF">K458DRAFT_383678</name>
</gene>
<dbReference type="GO" id="GO:0004672">
    <property type="term" value="F:protein kinase activity"/>
    <property type="evidence" value="ECO:0007669"/>
    <property type="project" value="InterPro"/>
</dbReference>
<organism evidence="6 7">
    <name type="scientific">Lentithecium fluviatile CBS 122367</name>
    <dbReference type="NCBI Taxonomy" id="1168545"/>
    <lineage>
        <taxon>Eukaryota</taxon>
        <taxon>Fungi</taxon>
        <taxon>Dikarya</taxon>
        <taxon>Ascomycota</taxon>
        <taxon>Pezizomycotina</taxon>
        <taxon>Dothideomycetes</taxon>
        <taxon>Pleosporomycetidae</taxon>
        <taxon>Pleosporales</taxon>
        <taxon>Massarineae</taxon>
        <taxon>Lentitheciaceae</taxon>
        <taxon>Lentithecium</taxon>
    </lineage>
</organism>
<reference evidence="6" key="1">
    <citation type="journal article" date="2020" name="Stud. Mycol.">
        <title>101 Dothideomycetes genomes: a test case for predicting lifestyles and emergence of pathogens.</title>
        <authorList>
            <person name="Haridas S."/>
            <person name="Albert R."/>
            <person name="Binder M."/>
            <person name="Bloem J."/>
            <person name="Labutti K."/>
            <person name="Salamov A."/>
            <person name="Andreopoulos B."/>
            <person name="Baker S."/>
            <person name="Barry K."/>
            <person name="Bills G."/>
            <person name="Bluhm B."/>
            <person name="Cannon C."/>
            <person name="Castanera R."/>
            <person name="Culley D."/>
            <person name="Daum C."/>
            <person name="Ezra D."/>
            <person name="Gonzalez J."/>
            <person name="Henrissat B."/>
            <person name="Kuo A."/>
            <person name="Liang C."/>
            <person name="Lipzen A."/>
            <person name="Lutzoni F."/>
            <person name="Magnuson J."/>
            <person name="Mondo S."/>
            <person name="Nolan M."/>
            <person name="Ohm R."/>
            <person name="Pangilinan J."/>
            <person name="Park H.-J."/>
            <person name="Ramirez L."/>
            <person name="Alfaro M."/>
            <person name="Sun H."/>
            <person name="Tritt A."/>
            <person name="Yoshinaga Y."/>
            <person name="Zwiers L.-H."/>
            <person name="Turgeon B."/>
            <person name="Goodwin S."/>
            <person name="Spatafora J."/>
            <person name="Crous P."/>
            <person name="Grigoriev I."/>
        </authorList>
    </citation>
    <scope>NUCLEOTIDE SEQUENCE</scope>
    <source>
        <strain evidence="6">CBS 122367</strain>
    </source>
</reference>
<proteinExistence type="predicted"/>
<dbReference type="GO" id="GO:0005737">
    <property type="term" value="C:cytoplasm"/>
    <property type="evidence" value="ECO:0007669"/>
    <property type="project" value="TreeGrafter"/>
</dbReference>